<feature type="transmembrane region" description="Helical" evidence="1">
    <location>
        <begin position="120"/>
        <end position="140"/>
    </location>
</feature>
<dbReference type="InterPro" id="IPR037185">
    <property type="entry name" value="EmrE-like"/>
</dbReference>
<dbReference type="GO" id="GO:0016020">
    <property type="term" value="C:membrane"/>
    <property type="evidence" value="ECO:0007669"/>
    <property type="project" value="InterPro"/>
</dbReference>
<keyword evidence="1" id="KW-0472">Membrane</keyword>
<evidence type="ECO:0000313" key="4">
    <source>
        <dbReference type="Proteomes" id="UP000503264"/>
    </source>
</evidence>
<dbReference type="EMBL" id="CP012542">
    <property type="protein sequence ID" value="QCD45641.1"/>
    <property type="molecule type" value="Genomic_DNA"/>
</dbReference>
<feature type="transmembrane region" description="Helical" evidence="1">
    <location>
        <begin position="32"/>
        <end position="51"/>
    </location>
</feature>
<feature type="transmembrane region" description="Helical" evidence="1">
    <location>
        <begin position="214"/>
        <end position="237"/>
    </location>
</feature>
<dbReference type="PANTHER" id="PTHR22911">
    <property type="entry name" value="ACYL-MALONYL CONDENSING ENZYME-RELATED"/>
    <property type="match status" value="1"/>
</dbReference>
<feature type="domain" description="EamA" evidence="2">
    <location>
        <begin position="2"/>
        <end position="134"/>
    </location>
</feature>
<reference evidence="3 4" key="1">
    <citation type="submission" date="2016-07" db="EMBL/GenBank/DDBJ databases">
        <title>Comparative genomics of the Campylobacter concisus group.</title>
        <authorList>
            <person name="Miller W.G."/>
            <person name="Yee E."/>
            <person name="Chapman M.H."/>
            <person name="Huynh S."/>
            <person name="Bono J.L."/>
            <person name="On S.L.W."/>
            <person name="StLeger J."/>
            <person name="Foster G."/>
            <person name="Parker C.T."/>
        </authorList>
    </citation>
    <scope>NUCLEOTIDE SEQUENCE [LARGE SCALE GENOMIC DNA]</scope>
    <source>
        <strain evidence="3 4">CCUG 21559</strain>
    </source>
</reference>
<name>A0A6G5QJ07_9BACT</name>
<evidence type="ECO:0000256" key="1">
    <source>
        <dbReference type="SAM" id="Phobius"/>
    </source>
</evidence>
<sequence>MSGFFAALFSGVLWAFDGTLLAKISLNPLVLAFLHDFLSFLVIFLLIIFLNKFKYIFIIKRRSLIITALASFFGGFIGMGSFVLAISYANIGFAAVFSSLYPVVSVVLANFILKQKLSKTGLFGLILAVFSSVGLCFLSYNVHFSLLGAIFGLLCAFGWGAECVVINLALKDELSPLNALFIRQGVSSICLFLLAVFLGFTINFNSEFFGFKSLFLAAIFGAFSYLLYYFGIAKIGALRAMGLNISYSFWAILIGFVLGGEFSIVLAIFAVLIIIGSLLTNL</sequence>
<protein>
    <submittedName>
        <fullName evidence="3">Choline transporter</fullName>
    </submittedName>
</protein>
<dbReference type="SUPFAM" id="SSF103481">
    <property type="entry name" value="Multidrug resistance efflux transporter EmrE"/>
    <property type="match status" value="2"/>
</dbReference>
<dbReference type="Pfam" id="PF00892">
    <property type="entry name" value="EamA"/>
    <property type="match status" value="2"/>
</dbReference>
<keyword evidence="1" id="KW-0812">Transmembrane</keyword>
<evidence type="ECO:0000313" key="3">
    <source>
        <dbReference type="EMBL" id="QCD45641.1"/>
    </source>
</evidence>
<evidence type="ECO:0000259" key="2">
    <source>
        <dbReference type="Pfam" id="PF00892"/>
    </source>
</evidence>
<feature type="transmembrane region" description="Helical" evidence="1">
    <location>
        <begin position="180"/>
        <end position="202"/>
    </location>
</feature>
<dbReference type="PANTHER" id="PTHR22911:SF137">
    <property type="entry name" value="SOLUTE CARRIER FAMILY 35 MEMBER G2-RELATED"/>
    <property type="match status" value="1"/>
</dbReference>
<proteinExistence type="predicted"/>
<accession>A0A6G5QJ07</accession>
<keyword evidence="1" id="KW-1133">Transmembrane helix</keyword>
<dbReference type="InterPro" id="IPR000620">
    <property type="entry name" value="EamA_dom"/>
</dbReference>
<keyword evidence="4" id="KW-1185">Reference proteome</keyword>
<feature type="domain" description="EamA" evidence="2">
    <location>
        <begin position="147"/>
        <end position="281"/>
    </location>
</feature>
<organism evidence="3 4">
    <name type="scientific">Campylobacter mucosalis CCUG 21559</name>
    <dbReference type="NCBI Taxonomy" id="1032067"/>
    <lineage>
        <taxon>Bacteria</taxon>
        <taxon>Pseudomonadati</taxon>
        <taxon>Campylobacterota</taxon>
        <taxon>Epsilonproteobacteria</taxon>
        <taxon>Campylobacterales</taxon>
        <taxon>Campylobacteraceae</taxon>
        <taxon>Campylobacter</taxon>
    </lineage>
</organism>
<feature type="transmembrane region" description="Helical" evidence="1">
    <location>
        <begin position="249"/>
        <end position="279"/>
    </location>
</feature>
<gene>
    <name evidence="3" type="primary">licB</name>
    <name evidence="3" type="ORF">CMUC_1899</name>
</gene>
<feature type="transmembrane region" description="Helical" evidence="1">
    <location>
        <begin position="91"/>
        <end position="113"/>
    </location>
</feature>
<dbReference type="Proteomes" id="UP000503264">
    <property type="component" value="Chromosome"/>
</dbReference>
<feature type="transmembrane region" description="Helical" evidence="1">
    <location>
        <begin position="146"/>
        <end position="168"/>
    </location>
</feature>
<dbReference type="AlphaFoldDB" id="A0A6G5QJ07"/>
<feature type="transmembrane region" description="Helical" evidence="1">
    <location>
        <begin position="63"/>
        <end position="85"/>
    </location>
</feature>
<dbReference type="RefSeq" id="WP_171994283.1">
    <property type="nucleotide sequence ID" value="NZ_CP012542.1"/>
</dbReference>